<evidence type="ECO:0000313" key="4">
    <source>
        <dbReference type="Proteomes" id="UP001642720"/>
    </source>
</evidence>
<evidence type="ECO:0000259" key="2">
    <source>
        <dbReference type="PROSITE" id="PS51207"/>
    </source>
</evidence>
<protein>
    <submittedName>
        <fullName evidence="3">Protein MSS51</fullName>
    </submittedName>
</protein>
<dbReference type="Pfam" id="PF13824">
    <property type="entry name" value="zf-Mss51"/>
    <property type="match status" value="1"/>
</dbReference>
<dbReference type="InterPro" id="IPR032717">
    <property type="entry name" value="Mss51_Znf"/>
</dbReference>
<dbReference type="SUPFAM" id="SSF144232">
    <property type="entry name" value="HIT/MYND zinc finger-like"/>
    <property type="match status" value="1"/>
</dbReference>
<organism evidence="3 4">
    <name type="scientific">Trichoderma ghanense</name>
    <dbReference type="NCBI Taxonomy" id="65468"/>
    <lineage>
        <taxon>Eukaryota</taxon>
        <taxon>Fungi</taxon>
        <taxon>Dikarya</taxon>
        <taxon>Ascomycota</taxon>
        <taxon>Pezizomycotina</taxon>
        <taxon>Sordariomycetes</taxon>
        <taxon>Hypocreomycetidae</taxon>
        <taxon>Hypocreales</taxon>
        <taxon>Hypocreaceae</taxon>
        <taxon>Trichoderma</taxon>
    </lineage>
</organism>
<keyword evidence="4" id="KW-1185">Reference proteome</keyword>
<accession>A0ABY2HDA1</accession>
<dbReference type="InterPro" id="IPR003114">
    <property type="entry name" value="Phox_assoc"/>
</dbReference>
<dbReference type="InterPro" id="IPR046824">
    <property type="entry name" value="Mss51-like_C"/>
</dbReference>
<dbReference type="Pfam" id="PF20179">
    <property type="entry name" value="MSS51_C"/>
    <property type="match status" value="2"/>
</dbReference>
<reference evidence="3 4" key="1">
    <citation type="submission" date="2018-01" db="EMBL/GenBank/DDBJ databases">
        <title>Genome characterization of the sugarcane-associated fungus Trichoderma ghanense CCMA-1212 and their application in lignocelulose bioconversion.</title>
        <authorList>
            <person name="Steindorff A.S."/>
            <person name="Mendes T.D."/>
            <person name="Vilela E.S.D."/>
            <person name="Rodrigues D.S."/>
            <person name="Formighieri E.F."/>
            <person name="Melo I.S."/>
            <person name="Favaro L.C.L."/>
        </authorList>
    </citation>
    <scope>NUCLEOTIDE SEQUENCE [LARGE SCALE GENOMIC DNA]</scope>
    <source>
        <strain evidence="3 4">CCMA-1212</strain>
    </source>
</reference>
<dbReference type="Proteomes" id="UP001642720">
    <property type="component" value="Unassembled WGS sequence"/>
</dbReference>
<feature type="region of interest" description="Disordered" evidence="1">
    <location>
        <begin position="513"/>
        <end position="576"/>
    </location>
</feature>
<dbReference type="EMBL" id="PPTA01000002">
    <property type="protein sequence ID" value="TFB06243.1"/>
    <property type="molecule type" value="Genomic_DNA"/>
</dbReference>
<gene>
    <name evidence="3" type="ORF">CCMA1212_002057</name>
</gene>
<dbReference type="PROSITE" id="PS51207">
    <property type="entry name" value="PXA"/>
    <property type="match status" value="1"/>
</dbReference>
<dbReference type="PANTHER" id="PTHR28069:SF1">
    <property type="entry name" value="PROTEIN MSS51, MITOCHONDRIAL"/>
    <property type="match status" value="1"/>
</dbReference>
<evidence type="ECO:0000313" key="3">
    <source>
        <dbReference type="EMBL" id="TFB06243.1"/>
    </source>
</evidence>
<proteinExistence type="predicted"/>
<dbReference type="PANTHER" id="PTHR28069">
    <property type="entry name" value="GH20023P"/>
    <property type="match status" value="1"/>
</dbReference>
<evidence type="ECO:0000256" key="1">
    <source>
        <dbReference type="SAM" id="MobiDB-lite"/>
    </source>
</evidence>
<sequence>MEPALRRAAHSLCGRCSASLRRQITARGALKLWAQVPIRSVHSCKSADTKRTIAASKLTTAAREYSSEASAAGRSAPSTLRLSQDDLFHPFSESPVPEFRRRAAFMRQHAYCPHPDHKHARAPIDASTVGDAAPATGGEMPPANVDFECPDCGIAVYCSKEHWMDDYENHLKICDTLRQINEDEHDLRSGRVFHEGNLPDLQMENAAVNMTNWDTFMYTREFEAVDSDRSMRQITRLLTYPITIGSVLHELSPYSIQKGGRLTVEGLKSFSALRYNLHIPRSGRGAGVNQLRPEPPPVRLFILGARAESSLPRPIWVQLAHLFPESRLHLIFIGPESMANRDDEFPLPERTPSNPFGTVVEDRVWYNMKISTIVDYYHTIHKTGHFAPYDPYFDCFVLFHPGLGHPASSHDWEETLPLLLETKVPIISTGYTEVDIKRDVEWVKKKSGGEFDVLLEPGENIFRSLRWDLDDMDPQDITCASFAASISSLATAAPLPSALPRLFSSFNASPIPPLPARNDPQTTPLDSPAMNAASASAPLAPRTPTRPKQSAVSPPPDAGAGNTADRRSNRAAPVDPLSDRATLNLIRRTLCPQHLGDKARDAQPALQDLLPPLTSRNDVDLQLYAFLAIIMRDFVQSWYGKITTDETFVPEILRIIAHCTTALEQRASCWMRFRSCSTNMLQATVELQRQNEATYRQLLVQAVLAILLPTEDLENPCLTALVEQILSELIIGNVIGGKASQPWLLYEAICISARSLGEQKARTKARIVTGTDQPSPSSSDLGQDAAKSPKWTIQGVFVLIIHLGILFFNAVRFMAGILADSISLPPRTALHLDEEAADHIHDDKRRLLSTDTNLGRAKVPVLSFKLWSCLGNLIELEQRKPWLGGFISLLRTAAINGPWRIAGLDGPLDRQITRLLTYPITIGSVLHELSPYSIQKGGRLTVEGLKSFSALRYNLHIPRSGRGAGVNQLRPEPPPVRLFILGARAESSLPRPIWVQLAHLFPESRLHLIFIGPESMANRDDEFPLPERTPSNPFGTVVEDRVWYNMKISTIVDYYHTIHKTGHFAPYDPYFDCFVLFHPGLGHPASSHDWEETLPLLLETKVPIISTGYTEVDIKRDVEWVKKKSGGEFDVLLEPGENIFRSLRWDLDDMDPQDITCGNWGVWAFRGKRLLSHHIQAVFDSSRLPPILRSLRGALFPNNSLGTSTLAPPQSEEELRALRRRAAGAILGLLPASVARVYFGRRLWRLGGLFDPGEEVGSSSAAADEQDGDERMLDEIEGLLDVVGDEYCNKHLMYSALELLLVRLMPELSEKGVVELWEERLG</sequence>
<dbReference type="RefSeq" id="XP_073562444.1">
    <property type="nucleotide sequence ID" value="XM_073699460.1"/>
</dbReference>
<feature type="compositionally biased region" description="Low complexity" evidence="1">
    <location>
        <begin position="527"/>
        <end position="540"/>
    </location>
</feature>
<feature type="domain" description="PXA" evidence="2">
    <location>
        <begin position="616"/>
        <end position="754"/>
    </location>
</feature>
<dbReference type="GeneID" id="300573910"/>
<name>A0ABY2HDA1_9HYPO</name>
<dbReference type="Pfam" id="PF02194">
    <property type="entry name" value="PXA"/>
    <property type="match status" value="2"/>
</dbReference>
<comment type="caution">
    <text evidence="3">The sequence shown here is derived from an EMBL/GenBank/DDBJ whole genome shotgun (WGS) entry which is preliminary data.</text>
</comment>